<dbReference type="Proteomes" id="UP000235220">
    <property type="component" value="Chromosome 10"/>
</dbReference>
<dbReference type="Pfam" id="PF24626">
    <property type="entry name" value="SH3_Tf2-1"/>
    <property type="match status" value="1"/>
</dbReference>
<dbReference type="OrthoDB" id="1935586at2759"/>
<protein>
    <submittedName>
        <fullName evidence="3">Uncharacterized protein LOC109005766</fullName>
    </submittedName>
</protein>
<proteinExistence type="predicted"/>
<keyword evidence="2" id="KW-1185">Reference proteome</keyword>
<dbReference type="InterPro" id="IPR056924">
    <property type="entry name" value="SH3_Tf2-1"/>
</dbReference>
<evidence type="ECO:0000313" key="2">
    <source>
        <dbReference type="Proteomes" id="UP000235220"/>
    </source>
</evidence>
<accession>A0A2I4G8Y5</accession>
<dbReference type="KEGG" id="jre:109005766"/>
<feature type="domain" description="Tf2-1-like SH3-like" evidence="1">
    <location>
        <begin position="43"/>
        <end position="104"/>
    </location>
</feature>
<evidence type="ECO:0000259" key="1">
    <source>
        <dbReference type="Pfam" id="PF24626"/>
    </source>
</evidence>
<dbReference type="Gramene" id="Jr10_15980_p1">
    <property type="protein sequence ID" value="cds.Jr10_15980_p1"/>
    <property type="gene ID" value="Jr10_15980"/>
</dbReference>
<gene>
    <name evidence="3" type="primary">LOC109005766</name>
</gene>
<sequence>MAVEMVEHIQDIHEQVKLAIHESNAKYNVQANNHHRQVLFDVGDFVWAVLTCDRFPVEEYNKLKKWKIEPCEILQKINDNAYRLCLPSNLKTSDVFNVKHLRPYFVDSDGTTLNSRASSFQPEATDVGGSESDDIELSDCMLMALKYLKVAYQRKDGRKQ</sequence>
<organism evidence="2 3">
    <name type="scientific">Juglans regia</name>
    <name type="common">English walnut</name>
    <dbReference type="NCBI Taxonomy" id="51240"/>
    <lineage>
        <taxon>Eukaryota</taxon>
        <taxon>Viridiplantae</taxon>
        <taxon>Streptophyta</taxon>
        <taxon>Embryophyta</taxon>
        <taxon>Tracheophyta</taxon>
        <taxon>Spermatophyta</taxon>
        <taxon>Magnoliopsida</taxon>
        <taxon>eudicotyledons</taxon>
        <taxon>Gunneridae</taxon>
        <taxon>Pentapetalae</taxon>
        <taxon>rosids</taxon>
        <taxon>fabids</taxon>
        <taxon>Fagales</taxon>
        <taxon>Juglandaceae</taxon>
        <taxon>Juglans</taxon>
    </lineage>
</organism>
<reference evidence="3" key="1">
    <citation type="submission" date="2025-08" db="UniProtKB">
        <authorList>
            <consortium name="RefSeq"/>
        </authorList>
    </citation>
    <scope>IDENTIFICATION</scope>
    <source>
        <tissue evidence="3">Leaves</tissue>
    </source>
</reference>
<name>A0A2I4G8Y5_JUGRE</name>
<dbReference type="AlphaFoldDB" id="A0A2I4G8Y5"/>
<dbReference type="RefSeq" id="XP_018840358.1">
    <property type="nucleotide sequence ID" value="XM_018984813.1"/>
</dbReference>
<evidence type="ECO:0000313" key="3">
    <source>
        <dbReference type="RefSeq" id="XP_018840358.1"/>
    </source>
</evidence>
<dbReference type="GeneID" id="109005766"/>